<sequence length="329" mass="33210">MMMGVTGVLSRIAELQDQLGLTPAPAPAASGGTSGAKFASALAGATGGTGGGSPSSGPSGGDVVEAAKKYLGTPYVFGGDDPAKGLDCSALVQRAYRDLGVELPRNSWQQAKAGRPVASMADAKPGDILAFNSPVDHVAIYLGGNRMIAAPKPGDHVKIQSVYETPSAIRRVLDTVPTAAVQDMSSLRPAGLRAATAGEGLGGVPYANLFEQAGARHGVSPKLLAAVAKVESGYNPKAVSKAGAQGLMQLMPATARGLGVDDAFDPAQAVNGAAKLLARNLREFKSVPLALAAYNAGGGAVHRYDGIPPFAETQAYVPKVQKALAALGG</sequence>
<evidence type="ECO:0000313" key="7">
    <source>
        <dbReference type="EMBL" id="MFC4067272.1"/>
    </source>
</evidence>
<dbReference type="Proteomes" id="UP001595867">
    <property type="component" value="Unassembled WGS sequence"/>
</dbReference>
<comment type="similarity">
    <text evidence="1">Belongs to the peptidase C40 family.</text>
</comment>
<evidence type="ECO:0000256" key="1">
    <source>
        <dbReference type="ARBA" id="ARBA00007074"/>
    </source>
</evidence>
<dbReference type="Pfam" id="PF00877">
    <property type="entry name" value="NLPC_P60"/>
    <property type="match status" value="1"/>
</dbReference>
<dbReference type="PROSITE" id="PS51935">
    <property type="entry name" value="NLPC_P60"/>
    <property type="match status" value="1"/>
</dbReference>
<dbReference type="PANTHER" id="PTHR37423">
    <property type="entry name" value="SOLUBLE LYTIC MUREIN TRANSGLYCOSYLASE-RELATED"/>
    <property type="match status" value="1"/>
</dbReference>
<dbReference type="PANTHER" id="PTHR37423:SF2">
    <property type="entry name" value="MEMBRANE-BOUND LYTIC MUREIN TRANSGLYCOSYLASE C"/>
    <property type="match status" value="1"/>
</dbReference>
<dbReference type="InterPro" id="IPR000064">
    <property type="entry name" value="NLP_P60_dom"/>
</dbReference>
<dbReference type="RefSeq" id="WP_378068197.1">
    <property type="nucleotide sequence ID" value="NZ_JBHSBL010000017.1"/>
</dbReference>
<protein>
    <submittedName>
        <fullName evidence="7">Transglycosylase SLT domain-containing protein</fullName>
    </submittedName>
</protein>
<dbReference type="InterPro" id="IPR000189">
    <property type="entry name" value="Transglyc_AS"/>
</dbReference>
<evidence type="ECO:0000256" key="5">
    <source>
        <dbReference type="ARBA" id="ARBA00022807"/>
    </source>
</evidence>
<dbReference type="InterPro" id="IPR038765">
    <property type="entry name" value="Papain-like_cys_pep_sf"/>
</dbReference>
<dbReference type="InterPro" id="IPR008258">
    <property type="entry name" value="Transglycosylase_SLT_dom_1"/>
</dbReference>
<dbReference type="SUPFAM" id="SSF53955">
    <property type="entry name" value="Lysozyme-like"/>
    <property type="match status" value="1"/>
</dbReference>
<evidence type="ECO:0000259" key="6">
    <source>
        <dbReference type="PROSITE" id="PS51935"/>
    </source>
</evidence>
<proteinExistence type="inferred from homology"/>
<name>A0ABV8IW87_9ACTN</name>
<gene>
    <name evidence="7" type="ORF">ACFO0C_20255</name>
</gene>
<dbReference type="Gene3D" id="1.10.530.10">
    <property type="match status" value="1"/>
</dbReference>
<feature type="domain" description="NlpC/P60" evidence="6">
    <location>
        <begin position="57"/>
        <end position="179"/>
    </location>
</feature>
<evidence type="ECO:0000256" key="3">
    <source>
        <dbReference type="ARBA" id="ARBA00022670"/>
    </source>
</evidence>
<evidence type="ECO:0000256" key="4">
    <source>
        <dbReference type="ARBA" id="ARBA00022801"/>
    </source>
</evidence>
<organism evidence="7 8">
    <name type="scientific">Actinoplanes subglobosus</name>
    <dbReference type="NCBI Taxonomy" id="1547892"/>
    <lineage>
        <taxon>Bacteria</taxon>
        <taxon>Bacillati</taxon>
        <taxon>Actinomycetota</taxon>
        <taxon>Actinomycetes</taxon>
        <taxon>Micromonosporales</taxon>
        <taxon>Micromonosporaceae</taxon>
        <taxon>Actinoplanes</taxon>
    </lineage>
</organism>
<reference evidence="8" key="1">
    <citation type="journal article" date="2019" name="Int. J. Syst. Evol. Microbiol.">
        <title>The Global Catalogue of Microorganisms (GCM) 10K type strain sequencing project: providing services to taxonomists for standard genome sequencing and annotation.</title>
        <authorList>
            <consortium name="The Broad Institute Genomics Platform"/>
            <consortium name="The Broad Institute Genome Sequencing Center for Infectious Disease"/>
            <person name="Wu L."/>
            <person name="Ma J."/>
        </authorList>
    </citation>
    <scope>NUCLEOTIDE SEQUENCE [LARGE SCALE GENOMIC DNA]</scope>
    <source>
        <strain evidence="8">TBRC 5832</strain>
    </source>
</reference>
<dbReference type="Gene3D" id="3.90.1720.10">
    <property type="entry name" value="endopeptidase domain like (from Nostoc punctiforme)"/>
    <property type="match status" value="1"/>
</dbReference>
<comment type="caution">
    <text evidence="7">The sequence shown here is derived from an EMBL/GenBank/DDBJ whole genome shotgun (WGS) entry which is preliminary data.</text>
</comment>
<comment type="similarity">
    <text evidence="2">Belongs to the transglycosylase Slt family.</text>
</comment>
<keyword evidence="5" id="KW-0788">Thiol protease</keyword>
<evidence type="ECO:0000256" key="2">
    <source>
        <dbReference type="ARBA" id="ARBA00007734"/>
    </source>
</evidence>
<dbReference type="PROSITE" id="PS00922">
    <property type="entry name" value="TRANSGLYCOSYLASE"/>
    <property type="match status" value="1"/>
</dbReference>
<keyword evidence="8" id="KW-1185">Reference proteome</keyword>
<keyword evidence="3" id="KW-0645">Protease</keyword>
<evidence type="ECO:0000313" key="8">
    <source>
        <dbReference type="Proteomes" id="UP001595867"/>
    </source>
</evidence>
<dbReference type="SUPFAM" id="SSF54001">
    <property type="entry name" value="Cysteine proteinases"/>
    <property type="match status" value="1"/>
</dbReference>
<dbReference type="InterPro" id="IPR023346">
    <property type="entry name" value="Lysozyme-like_dom_sf"/>
</dbReference>
<dbReference type="CDD" id="cd00254">
    <property type="entry name" value="LT-like"/>
    <property type="match status" value="1"/>
</dbReference>
<dbReference type="EMBL" id="JBHSBL010000017">
    <property type="protein sequence ID" value="MFC4067272.1"/>
    <property type="molecule type" value="Genomic_DNA"/>
</dbReference>
<keyword evidence="4" id="KW-0378">Hydrolase</keyword>
<accession>A0ABV8IW87</accession>
<dbReference type="Pfam" id="PF01464">
    <property type="entry name" value="SLT"/>
    <property type="match status" value="1"/>
</dbReference>